<evidence type="ECO:0000313" key="1">
    <source>
        <dbReference type="EMBL" id="KAJ1680178.1"/>
    </source>
</evidence>
<keyword evidence="2" id="KW-1185">Reference proteome</keyword>
<gene>
    <name evidence="1" type="ORF">EV182_000538</name>
</gene>
<protein>
    <submittedName>
        <fullName evidence="1">Uncharacterized protein</fullName>
    </submittedName>
</protein>
<evidence type="ECO:0000313" key="2">
    <source>
        <dbReference type="Proteomes" id="UP001145114"/>
    </source>
</evidence>
<comment type="caution">
    <text evidence="1">The sequence shown here is derived from an EMBL/GenBank/DDBJ whole genome shotgun (WGS) entry which is preliminary data.</text>
</comment>
<dbReference type="Proteomes" id="UP001145114">
    <property type="component" value="Unassembled WGS sequence"/>
</dbReference>
<proteinExistence type="predicted"/>
<reference evidence="1" key="1">
    <citation type="submission" date="2022-06" db="EMBL/GenBank/DDBJ databases">
        <title>Phylogenomic reconstructions and comparative analyses of Kickxellomycotina fungi.</title>
        <authorList>
            <person name="Reynolds N.K."/>
            <person name="Stajich J.E."/>
            <person name="Barry K."/>
            <person name="Grigoriev I.V."/>
            <person name="Crous P."/>
            <person name="Smith M.E."/>
        </authorList>
    </citation>
    <scope>NUCLEOTIDE SEQUENCE</scope>
    <source>
        <strain evidence="1">RSA 2271</strain>
    </source>
</reference>
<dbReference type="EMBL" id="JAMZIH010000027">
    <property type="protein sequence ID" value="KAJ1680178.1"/>
    <property type="molecule type" value="Genomic_DNA"/>
</dbReference>
<accession>A0ACC1HWN7</accession>
<sequence length="264" mass="30338">MKHANLAKSPSYYELFAVIEAKCSMSEEDRAFEQLLVYTQSWMLPQGPGREVFVEFLINCSSFCGTNNLYHGLLITTTGNDDGSSRPALIWPSCKHQRIVMEPVGRPLRFLKSIPEFIIILHNIMQCHSTILSECGILHCDILTSNILVIWTESALLRGILIDFDCATYIEDSKGKSRTEMTGTLPFMSVLNLENSPGKCTALDDWESLLYMICWLSTYGINEHMQYKEDGSELKKLKTRRWRYGSFDEITLKKRTHLDIDWIF</sequence>
<organism evidence="1 2">
    <name type="scientific">Spiromyces aspiralis</name>
    <dbReference type="NCBI Taxonomy" id="68401"/>
    <lineage>
        <taxon>Eukaryota</taxon>
        <taxon>Fungi</taxon>
        <taxon>Fungi incertae sedis</taxon>
        <taxon>Zoopagomycota</taxon>
        <taxon>Kickxellomycotina</taxon>
        <taxon>Kickxellomycetes</taxon>
        <taxon>Kickxellales</taxon>
        <taxon>Kickxellaceae</taxon>
        <taxon>Spiromyces</taxon>
    </lineage>
</organism>
<name>A0ACC1HWN7_9FUNG</name>